<dbReference type="AlphaFoldDB" id="A0A561T0X9"/>
<evidence type="ECO:0000313" key="3">
    <source>
        <dbReference type="Proteomes" id="UP000321261"/>
    </source>
</evidence>
<name>A0A561T0X9_9PSEU</name>
<evidence type="ECO:0000256" key="1">
    <source>
        <dbReference type="SAM" id="SignalP"/>
    </source>
</evidence>
<feature type="chain" id="PRO_5022003272" evidence="1">
    <location>
        <begin position="35"/>
        <end position="88"/>
    </location>
</feature>
<gene>
    <name evidence="2" type="ORF">FHX44_116696</name>
</gene>
<dbReference type="InterPro" id="IPR006311">
    <property type="entry name" value="TAT_signal"/>
</dbReference>
<dbReference type="PROSITE" id="PS51318">
    <property type="entry name" value="TAT"/>
    <property type="match status" value="1"/>
</dbReference>
<organism evidence="2 3">
    <name type="scientific">Pseudonocardia hierapolitana</name>
    <dbReference type="NCBI Taxonomy" id="1128676"/>
    <lineage>
        <taxon>Bacteria</taxon>
        <taxon>Bacillati</taxon>
        <taxon>Actinomycetota</taxon>
        <taxon>Actinomycetes</taxon>
        <taxon>Pseudonocardiales</taxon>
        <taxon>Pseudonocardiaceae</taxon>
        <taxon>Pseudonocardia</taxon>
    </lineage>
</organism>
<comment type="caution">
    <text evidence="2">The sequence shown here is derived from an EMBL/GenBank/DDBJ whole genome shotgun (WGS) entry which is preliminary data.</text>
</comment>
<keyword evidence="1" id="KW-0732">Signal</keyword>
<dbReference type="Proteomes" id="UP000321261">
    <property type="component" value="Unassembled WGS sequence"/>
</dbReference>
<keyword evidence="3" id="KW-1185">Reference proteome</keyword>
<proteinExistence type="predicted"/>
<dbReference type="EMBL" id="VIWU01000001">
    <property type="protein sequence ID" value="TWF80753.1"/>
    <property type="molecule type" value="Genomic_DNA"/>
</dbReference>
<sequence>MRSTRAARRIAVRATATAAFGLVLAATLATPAVAAEAGVITKPFGYNYPTENACDDQGQTQMAQQNADDYACYRQSDNTWDGYLMWYT</sequence>
<accession>A0A561T0X9</accession>
<protein>
    <submittedName>
        <fullName evidence="2">Uncharacterized protein</fullName>
    </submittedName>
</protein>
<reference evidence="2 3" key="1">
    <citation type="submission" date="2019-06" db="EMBL/GenBank/DDBJ databases">
        <title>Sequencing the genomes of 1000 actinobacteria strains.</title>
        <authorList>
            <person name="Klenk H.-P."/>
        </authorList>
    </citation>
    <scope>NUCLEOTIDE SEQUENCE [LARGE SCALE GENOMIC DNA]</scope>
    <source>
        <strain evidence="2 3">DSM 45671</strain>
    </source>
</reference>
<feature type="signal peptide" evidence="1">
    <location>
        <begin position="1"/>
        <end position="34"/>
    </location>
</feature>
<evidence type="ECO:0000313" key="2">
    <source>
        <dbReference type="EMBL" id="TWF80753.1"/>
    </source>
</evidence>
<dbReference type="RefSeq" id="WP_147259381.1">
    <property type="nucleotide sequence ID" value="NZ_VIWU01000001.1"/>
</dbReference>